<dbReference type="RefSeq" id="WP_179217698.1">
    <property type="nucleotide sequence ID" value="NZ_CP067132.1"/>
</dbReference>
<keyword evidence="3" id="KW-0808">Transferase</keyword>
<dbReference type="GO" id="GO:0004674">
    <property type="term" value="F:protein serine/threonine kinase activity"/>
    <property type="evidence" value="ECO:0007669"/>
    <property type="project" value="UniProtKB-KW"/>
</dbReference>
<sequence>MTYRLDMSPDQAEVDRVVPLLIAELSGALSEDRLMSVEIAMAEALTNAVKHALASGTPDVIHVSAQSDATQVRLEIVDAGAQSPQDLYQDVAELGDIDPMNDSGRGLSLISHLADEVVFNPAHGKNQLILIFNRDSIA</sequence>
<evidence type="ECO:0000256" key="1">
    <source>
        <dbReference type="ARBA" id="ARBA00022527"/>
    </source>
</evidence>
<dbReference type="AlphaFoldDB" id="A0A239PV43"/>
<dbReference type="InterPro" id="IPR050267">
    <property type="entry name" value="Anti-sigma-factor_SerPK"/>
</dbReference>
<proteinExistence type="predicted"/>
<keyword evidence="4" id="KW-1185">Reference proteome</keyword>
<keyword evidence="3" id="KW-0418">Kinase</keyword>
<reference evidence="3 4" key="1">
    <citation type="submission" date="2017-07" db="EMBL/GenBank/DDBJ databases">
        <authorList>
            <person name="Sun Z.S."/>
            <person name="Albrecht U."/>
            <person name="Echele G."/>
            <person name="Lee C.C."/>
        </authorList>
    </citation>
    <scope>NUCLEOTIDE SEQUENCE [LARGE SCALE GENOMIC DNA]</scope>
    <source>
        <strain evidence="3 4">DSM 14827</strain>
    </source>
</reference>
<name>A0A239PV43_9RHOB</name>
<dbReference type="Pfam" id="PF13581">
    <property type="entry name" value="HATPase_c_2"/>
    <property type="match status" value="1"/>
</dbReference>
<dbReference type="EMBL" id="FZQB01000005">
    <property type="protein sequence ID" value="SNT73802.1"/>
    <property type="molecule type" value="Genomic_DNA"/>
</dbReference>
<dbReference type="CDD" id="cd16936">
    <property type="entry name" value="HATPase_RsbW-like"/>
    <property type="match status" value="1"/>
</dbReference>
<dbReference type="PANTHER" id="PTHR35526">
    <property type="entry name" value="ANTI-SIGMA-F FACTOR RSBW-RELATED"/>
    <property type="match status" value="1"/>
</dbReference>
<dbReference type="InterPro" id="IPR036890">
    <property type="entry name" value="HATPase_C_sf"/>
</dbReference>
<keyword evidence="1" id="KW-0723">Serine/threonine-protein kinase</keyword>
<evidence type="ECO:0000313" key="3">
    <source>
        <dbReference type="EMBL" id="SNT73802.1"/>
    </source>
</evidence>
<dbReference type="PANTHER" id="PTHR35526:SF3">
    <property type="entry name" value="ANTI-SIGMA-F FACTOR RSBW"/>
    <property type="match status" value="1"/>
</dbReference>
<evidence type="ECO:0000259" key="2">
    <source>
        <dbReference type="Pfam" id="PF13581"/>
    </source>
</evidence>
<dbReference type="InterPro" id="IPR003594">
    <property type="entry name" value="HATPase_dom"/>
</dbReference>
<accession>A0A239PV43</accession>
<dbReference type="SUPFAM" id="SSF55874">
    <property type="entry name" value="ATPase domain of HSP90 chaperone/DNA topoisomerase II/histidine kinase"/>
    <property type="match status" value="1"/>
</dbReference>
<organism evidence="3 4">
    <name type="scientific">Paracoccus seriniphilus</name>
    <dbReference type="NCBI Taxonomy" id="184748"/>
    <lineage>
        <taxon>Bacteria</taxon>
        <taxon>Pseudomonadati</taxon>
        <taxon>Pseudomonadota</taxon>
        <taxon>Alphaproteobacteria</taxon>
        <taxon>Rhodobacterales</taxon>
        <taxon>Paracoccaceae</taxon>
        <taxon>Paracoccus</taxon>
    </lineage>
</organism>
<dbReference type="Proteomes" id="UP000198307">
    <property type="component" value="Unassembled WGS sequence"/>
</dbReference>
<evidence type="ECO:0000313" key="4">
    <source>
        <dbReference type="Proteomes" id="UP000198307"/>
    </source>
</evidence>
<dbReference type="Gene3D" id="3.30.565.10">
    <property type="entry name" value="Histidine kinase-like ATPase, C-terminal domain"/>
    <property type="match status" value="1"/>
</dbReference>
<feature type="domain" description="Histidine kinase/HSP90-like ATPase" evidence="2">
    <location>
        <begin position="27"/>
        <end position="131"/>
    </location>
</feature>
<gene>
    <name evidence="3" type="ORF">SAMN05444959_105248</name>
</gene>
<protein>
    <submittedName>
        <fullName evidence="3">Anti-sigma regulatory factor (Ser/Thr protein kinase)</fullName>
    </submittedName>
</protein>